<protein>
    <submittedName>
        <fullName evidence="1">Uncharacterized protein</fullName>
    </submittedName>
</protein>
<sequence>MVAAAQHTGFGGQESVESFGLALEAGDAYRLAQPQAREACPGHAFRGHGEGHAVSETAVELGGHHSGANHLGADGAA</sequence>
<accession>A0A4Y3VNP9</accession>
<gene>
    <name evidence="1" type="ORF">SSP24_50460</name>
</gene>
<reference evidence="1 2" key="1">
    <citation type="submission" date="2019-06" db="EMBL/GenBank/DDBJ databases">
        <title>Whole genome shotgun sequence of Streptomyces spinoverrucosus NBRC 14228.</title>
        <authorList>
            <person name="Hosoyama A."/>
            <person name="Uohara A."/>
            <person name="Ohji S."/>
            <person name="Ichikawa N."/>
        </authorList>
    </citation>
    <scope>NUCLEOTIDE SEQUENCE [LARGE SCALE GENOMIC DNA]</scope>
    <source>
        <strain evidence="1 2">NBRC 14228</strain>
    </source>
</reference>
<comment type="caution">
    <text evidence="1">The sequence shown here is derived from an EMBL/GenBank/DDBJ whole genome shotgun (WGS) entry which is preliminary data.</text>
</comment>
<keyword evidence="2" id="KW-1185">Reference proteome</keyword>
<evidence type="ECO:0000313" key="1">
    <source>
        <dbReference type="EMBL" id="GEC07391.1"/>
    </source>
</evidence>
<evidence type="ECO:0000313" key="2">
    <source>
        <dbReference type="Proteomes" id="UP000317881"/>
    </source>
</evidence>
<organism evidence="1 2">
    <name type="scientific">Streptomyces spinoverrucosus</name>
    <dbReference type="NCBI Taxonomy" id="284043"/>
    <lineage>
        <taxon>Bacteria</taxon>
        <taxon>Bacillati</taxon>
        <taxon>Actinomycetota</taxon>
        <taxon>Actinomycetes</taxon>
        <taxon>Kitasatosporales</taxon>
        <taxon>Streptomycetaceae</taxon>
        <taxon>Streptomyces</taxon>
    </lineage>
</organism>
<dbReference type="Proteomes" id="UP000317881">
    <property type="component" value="Unassembled WGS sequence"/>
</dbReference>
<name>A0A4Y3VNP9_9ACTN</name>
<dbReference type="AlphaFoldDB" id="A0A4Y3VNP9"/>
<dbReference type="EMBL" id="BJND01000038">
    <property type="protein sequence ID" value="GEC07391.1"/>
    <property type="molecule type" value="Genomic_DNA"/>
</dbReference>
<proteinExistence type="predicted"/>